<dbReference type="Pfam" id="PF07686">
    <property type="entry name" value="V-set"/>
    <property type="match status" value="1"/>
</dbReference>
<dbReference type="GO" id="GO:0002376">
    <property type="term" value="P:immune system process"/>
    <property type="evidence" value="ECO:0007669"/>
    <property type="project" value="UniProtKB-KW"/>
</dbReference>
<keyword evidence="2" id="KW-0391">Immunity</keyword>
<dbReference type="GO" id="GO:0005886">
    <property type="term" value="C:plasma membrane"/>
    <property type="evidence" value="ECO:0007669"/>
    <property type="project" value="TreeGrafter"/>
</dbReference>
<dbReference type="InterPro" id="IPR013106">
    <property type="entry name" value="Ig_V-set"/>
</dbReference>
<dbReference type="Ensembl" id="ENSELUT00000090444.1">
    <property type="protein sequence ID" value="ENSELUP00000083946.1"/>
    <property type="gene ID" value="ENSELUG00000037230.1"/>
</dbReference>
<reference evidence="4 5" key="1">
    <citation type="submission" date="2020-02" db="EMBL/GenBank/DDBJ databases">
        <title>Esox lucius (northern pike) genome, fEsoLuc1, primary haplotype.</title>
        <authorList>
            <person name="Myers G."/>
            <person name="Karagic N."/>
            <person name="Meyer A."/>
            <person name="Pippel M."/>
            <person name="Reichard M."/>
            <person name="Winkler S."/>
            <person name="Tracey A."/>
            <person name="Sims Y."/>
            <person name="Howe K."/>
            <person name="Rhie A."/>
            <person name="Formenti G."/>
            <person name="Durbin R."/>
            <person name="Fedrigo O."/>
            <person name="Jarvis E.D."/>
        </authorList>
    </citation>
    <scope>NUCLEOTIDE SEQUENCE [LARGE SCALE GENOMIC DNA]</scope>
</reference>
<dbReference type="SMART" id="SM00406">
    <property type="entry name" value="IGv"/>
    <property type="match status" value="1"/>
</dbReference>
<organism evidence="4 5">
    <name type="scientific">Esox lucius</name>
    <name type="common">Northern pike</name>
    <dbReference type="NCBI Taxonomy" id="8010"/>
    <lineage>
        <taxon>Eukaryota</taxon>
        <taxon>Metazoa</taxon>
        <taxon>Chordata</taxon>
        <taxon>Craniata</taxon>
        <taxon>Vertebrata</taxon>
        <taxon>Euteleostomi</taxon>
        <taxon>Actinopterygii</taxon>
        <taxon>Neopterygii</taxon>
        <taxon>Teleostei</taxon>
        <taxon>Protacanthopterygii</taxon>
        <taxon>Esociformes</taxon>
        <taxon>Esocidae</taxon>
        <taxon>Esox</taxon>
    </lineage>
</organism>
<dbReference type="GeneTree" id="ENSGT01150000287785"/>
<dbReference type="GO" id="GO:0007166">
    <property type="term" value="P:cell surface receptor signaling pathway"/>
    <property type="evidence" value="ECO:0007669"/>
    <property type="project" value="TreeGrafter"/>
</dbReference>
<evidence type="ECO:0000313" key="5">
    <source>
        <dbReference type="Proteomes" id="UP000265140"/>
    </source>
</evidence>
<dbReference type="InterPro" id="IPR050413">
    <property type="entry name" value="TCR_beta_variable"/>
</dbReference>
<accession>A0AAY5K583</accession>
<keyword evidence="1" id="KW-0732">Signal</keyword>
<evidence type="ECO:0000313" key="4">
    <source>
        <dbReference type="Ensembl" id="ENSELUP00000083946.1"/>
    </source>
</evidence>
<dbReference type="InterPro" id="IPR036179">
    <property type="entry name" value="Ig-like_dom_sf"/>
</dbReference>
<dbReference type="PANTHER" id="PTHR23268:SF102">
    <property type="entry name" value="IMMUNOGLOBULIN V-SET DOMAIN-CONTAINING PROTEIN"/>
    <property type="match status" value="1"/>
</dbReference>
<evidence type="ECO:0000259" key="3">
    <source>
        <dbReference type="SMART" id="SM00406"/>
    </source>
</evidence>
<dbReference type="AlphaFoldDB" id="A0AAY5K583"/>
<feature type="domain" description="Immunoglobulin V-set" evidence="3">
    <location>
        <begin position="19"/>
        <end position="95"/>
    </location>
</feature>
<protein>
    <recommendedName>
        <fullName evidence="3">Immunoglobulin V-set domain-containing protein</fullName>
    </recommendedName>
</protein>
<reference evidence="4" key="2">
    <citation type="submission" date="2025-08" db="UniProtKB">
        <authorList>
            <consortium name="Ensembl"/>
        </authorList>
    </citation>
    <scope>IDENTIFICATION</scope>
</reference>
<dbReference type="Gene3D" id="2.60.40.10">
    <property type="entry name" value="Immunoglobulins"/>
    <property type="match status" value="1"/>
</dbReference>
<evidence type="ECO:0000256" key="2">
    <source>
        <dbReference type="ARBA" id="ARBA00022859"/>
    </source>
</evidence>
<dbReference type="InterPro" id="IPR013783">
    <property type="entry name" value="Ig-like_fold"/>
</dbReference>
<dbReference type="SUPFAM" id="SSF48726">
    <property type="entry name" value="Immunoglobulin"/>
    <property type="match status" value="1"/>
</dbReference>
<evidence type="ECO:0000256" key="1">
    <source>
        <dbReference type="ARBA" id="ARBA00022729"/>
    </source>
</evidence>
<keyword evidence="5" id="KW-1185">Reference proteome</keyword>
<name>A0AAY5K583_ESOLU</name>
<reference evidence="4" key="3">
    <citation type="submission" date="2025-09" db="UniProtKB">
        <authorList>
            <consortium name="Ensembl"/>
        </authorList>
    </citation>
    <scope>IDENTIFICATION</scope>
</reference>
<proteinExistence type="predicted"/>
<dbReference type="Proteomes" id="UP000265140">
    <property type="component" value="Chromosome 15"/>
</dbReference>
<sequence length="104" mass="12099">LRQSCRWSYTDLFKKQGVSVDMHCSHNIESYNRILWYKQDGHRRLIFLGYMVGTSVNPEVWSPESSAQRKGSEKQWSLTVQRLQVSDQAVYLCAVKGDKVQKCV</sequence>
<dbReference type="PANTHER" id="PTHR23268">
    <property type="entry name" value="T-CELL RECEPTOR BETA CHAIN"/>
    <property type="match status" value="1"/>
</dbReference>